<dbReference type="GO" id="GO:0006935">
    <property type="term" value="P:chemotaxis"/>
    <property type="evidence" value="ECO:0007669"/>
    <property type="project" value="UniProtKB-KW"/>
</dbReference>
<feature type="transmembrane region" description="Helical" evidence="13">
    <location>
        <begin position="197"/>
        <end position="220"/>
    </location>
</feature>
<evidence type="ECO:0000256" key="13">
    <source>
        <dbReference type="SAM" id="Phobius"/>
    </source>
</evidence>
<protein>
    <submittedName>
        <fullName evidence="16">Chemotaxis MotA protein</fullName>
    </submittedName>
</protein>
<evidence type="ECO:0000256" key="7">
    <source>
        <dbReference type="ARBA" id="ARBA00022692"/>
    </source>
</evidence>
<evidence type="ECO:0000259" key="14">
    <source>
        <dbReference type="Pfam" id="PF01618"/>
    </source>
</evidence>
<organism evidence="16 17">
    <name type="scientific">Hyphomonas johnsonii MHS-2</name>
    <dbReference type="NCBI Taxonomy" id="1280950"/>
    <lineage>
        <taxon>Bacteria</taxon>
        <taxon>Pseudomonadati</taxon>
        <taxon>Pseudomonadota</taxon>
        <taxon>Alphaproteobacteria</taxon>
        <taxon>Hyphomonadales</taxon>
        <taxon>Hyphomonadaceae</taxon>
        <taxon>Hyphomonas</taxon>
    </lineage>
</organism>
<dbReference type="InterPro" id="IPR046786">
    <property type="entry name" value="MotA_N"/>
</dbReference>
<evidence type="ECO:0000256" key="10">
    <source>
        <dbReference type="ARBA" id="ARBA00022989"/>
    </source>
</evidence>
<keyword evidence="8" id="KW-0283">Flagellar rotation</keyword>
<dbReference type="EMBL" id="ARYK01000005">
    <property type="protein sequence ID" value="KCZ91672.1"/>
    <property type="molecule type" value="Genomic_DNA"/>
</dbReference>
<evidence type="ECO:0000259" key="15">
    <source>
        <dbReference type="Pfam" id="PF20560"/>
    </source>
</evidence>
<keyword evidence="5" id="KW-0145">Chemotaxis</keyword>
<keyword evidence="4" id="KW-1003">Cell membrane</keyword>
<dbReference type="GO" id="GO:1902600">
    <property type="term" value="P:proton transmembrane transport"/>
    <property type="evidence" value="ECO:0007669"/>
    <property type="project" value="UniProtKB-KW"/>
</dbReference>
<gene>
    <name evidence="16" type="ORF">HJO_11162</name>
</gene>
<evidence type="ECO:0000256" key="12">
    <source>
        <dbReference type="ARBA" id="ARBA00023136"/>
    </source>
</evidence>
<evidence type="ECO:0000256" key="2">
    <source>
        <dbReference type="ARBA" id="ARBA00008038"/>
    </source>
</evidence>
<dbReference type="PROSITE" id="PS01307">
    <property type="entry name" value="MOTA"/>
    <property type="match status" value="1"/>
</dbReference>
<dbReference type="PANTHER" id="PTHR30433">
    <property type="entry name" value="CHEMOTAXIS PROTEIN MOTA"/>
    <property type="match status" value="1"/>
</dbReference>
<evidence type="ECO:0000256" key="3">
    <source>
        <dbReference type="ARBA" id="ARBA00022448"/>
    </source>
</evidence>
<dbReference type="eggNOG" id="COG1291">
    <property type="taxonomic scope" value="Bacteria"/>
</dbReference>
<dbReference type="InterPro" id="IPR022522">
    <property type="entry name" value="Flagellar_motor_stator_MotA"/>
</dbReference>
<evidence type="ECO:0000256" key="1">
    <source>
        <dbReference type="ARBA" id="ARBA00004429"/>
    </source>
</evidence>
<evidence type="ECO:0000256" key="11">
    <source>
        <dbReference type="ARBA" id="ARBA00023065"/>
    </source>
</evidence>
<name>A0A059FM36_9PROT</name>
<evidence type="ECO:0000256" key="6">
    <source>
        <dbReference type="ARBA" id="ARBA00022519"/>
    </source>
</evidence>
<dbReference type="Proteomes" id="UP000025171">
    <property type="component" value="Unassembled WGS sequence"/>
</dbReference>
<keyword evidence="11" id="KW-0406">Ion transport</keyword>
<feature type="domain" description="Motility protein A N-terminal" evidence="15">
    <location>
        <begin position="5"/>
        <end position="93"/>
    </location>
</feature>
<keyword evidence="10 13" id="KW-1133">Transmembrane helix</keyword>
<evidence type="ECO:0000256" key="5">
    <source>
        <dbReference type="ARBA" id="ARBA00022500"/>
    </source>
</evidence>
<keyword evidence="7 13" id="KW-0812">Transmembrane</keyword>
<evidence type="ECO:0000256" key="4">
    <source>
        <dbReference type="ARBA" id="ARBA00022475"/>
    </source>
</evidence>
<keyword evidence="12 13" id="KW-0472">Membrane</keyword>
<evidence type="ECO:0000313" key="17">
    <source>
        <dbReference type="Proteomes" id="UP000025171"/>
    </source>
</evidence>
<sequence>MAQLFGLVLVIVLVFGGLVLTGGRATMHALPFELALIGGAAIGTVLIGNSLSVAREALGGFAKAFRGAKWRREDYQDLLVLLGTLMRKARNGGFVAVESDIEAPQDSAVFAAAPRILGDAAACSLVCDSLRLMALDLSDPARAETRMDQAIGVYLDQRMKAVAALHTLADALPALGIVAAVLGIIRTMGSIDQSPVVLGTMIGSALLGTFLGVFLAYGLVGPVAARFGQVVEEEGRFLDVARNVLSAFAEGQQPGIALELGRATIPLALQPDPDLLERAISAARFVPASRNAA</sequence>
<keyword evidence="17" id="KW-1185">Reference proteome</keyword>
<evidence type="ECO:0000256" key="9">
    <source>
        <dbReference type="ARBA" id="ARBA00022781"/>
    </source>
</evidence>
<dbReference type="GO" id="GO:0071978">
    <property type="term" value="P:bacterial-type flagellum-dependent swarming motility"/>
    <property type="evidence" value="ECO:0007669"/>
    <property type="project" value="InterPro"/>
</dbReference>
<keyword evidence="3" id="KW-0813">Transport</keyword>
<accession>A0A059FM36</accession>
<keyword evidence="6" id="KW-0997">Cell inner membrane</keyword>
<dbReference type="RefSeq" id="WP_035616938.1">
    <property type="nucleotide sequence ID" value="NZ_ARYK01000005.1"/>
</dbReference>
<feature type="domain" description="MotA/TolQ/ExbB proton channel" evidence="14">
    <location>
        <begin position="135"/>
        <end position="234"/>
    </location>
</feature>
<evidence type="ECO:0000313" key="16">
    <source>
        <dbReference type="EMBL" id="KCZ91672.1"/>
    </source>
</evidence>
<proteinExistence type="inferred from homology"/>
<dbReference type="Pfam" id="PF20560">
    <property type="entry name" value="MotA_N"/>
    <property type="match status" value="1"/>
</dbReference>
<feature type="transmembrane region" description="Helical" evidence="13">
    <location>
        <begin position="35"/>
        <end position="54"/>
    </location>
</feature>
<dbReference type="InterPro" id="IPR047055">
    <property type="entry name" value="MotA-like"/>
</dbReference>
<dbReference type="OrthoDB" id="9782603at2"/>
<keyword evidence="9" id="KW-0375">Hydrogen ion transport</keyword>
<dbReference type="PANTHER" id="PTHR30433:SF4">
    <property type="entry name" value="MOTILITY PROTEIN A"/>
    <property type="match status" value="1"/>
</dbReference>
<dbReference type="Pfam" id="PF01618">
    <property type="entry name" value="MotA_ExbB"/>
    <property type="match status" value="1"/>
</dbReference>
<dbReference type="InterPro" id="IPR000540">
    <property type="entry name" value="Flag_MotA_CS"/>
</dbReference>
<dbReference type="InterPro" id="IPR002898">
    <property type="entry name" value="MotA_ExbB_proton_chnl"/>
</dbReference>
<dbReference type="NCBIfam" id="TIGR03818">
    <property type="entry name" value="MotA1"/>
    <property type="match status" value="1"/>
</dbReference>
<comment type="subcellular location">
    <subcellularLocation>
        <location evidence="1">Cell inner membrane</location>
        <topology evidence="1">Multi-pass membrane protein</topology>
    </subcellularLocation>
</comment>
<reference evidence="16 17" key="1">
    <citation type="journal article" date="2014" name="Antonie Van Leeuwenhoek">
        <title>Hyphomonas beringensis sp. nov. and Hyphomonas chukchiensis sp. nov., isolated from surface seawater of the Bering Sea and Chukchi Sea.</title>
        <authorList>
            <person name="Li C."/>
            <person name="Lai Q."/>
            <person name="Li G."/>
            <person name="Dong C."/>
            <person name="Wang J."/>
            <person name="Liao Y."/>
            <person name="Shao Z."/>
        </authorList>
    </citation>
    <scope>NUCLEOTIDE SEQUENCE [LARGE SCALE GENOMIC DNA]</scope>
    <source>
        <strain evidence="16 17">MHS-2</strain>
    </source>
</reference>
<dbReference type="GO" id="GO:0005886">
    <property type="term" value="C:plasma membrane"/>
    <property type="evidence" value="ECO:0007669"/>
    <property type="project" value="UniProtKB-SubCell"/>
</dbReference>
<comment type="caution">
    <text evidence="16">The sequence shown here is derived from an EMBL/GenBank/DDBJ whole genome shotgun (WGS) entry which is preliminary data.</text>
</comment>
<comment type="similarity">
    <text evidence="2">Belongs to the MotA family.</text>
</comment>
<feature type="transmembrane region" description="Helical" evidence="13">
    <location>
        <begin position="163"/>
        <end position="185"/>
    </location>
</feature>
<dbReference type="AlphaFoldDB" id="A0A059FM36"/>
<dbReference type="STRING" id="1280950.HJO_11162"/>
<evidence type="ECO:0000256" key="8">
    <source>
        <dbReference type="ARBA" id="ARBA00022779"/>
    </source>
</evidence>
<dbReference type="PATRIC" id="fig|1280950.3.peg.2235"/>